<feature type="transmembrane region" description="Helical" evidence="1">
    <location>
        <begin position="36"/>
        <end position="60"/>
    </location>
</feature>
<evidence type="ECO:0000256" key="1">
    <source>
        <dbReference type="SAM" id="Phobius"/>
    </source>
</evidence>
<sequence length="62" mass="6881">MSGIPHSGWFCRRVSASLSIAKSFGVESVFIPKCLYSLWSIFPFVATTMETLALVPWILLTS</sequence>
<proteinExistence type="predicted"/>
<dbReference type="Proteomes" id="UP000246104">
    <property type="component" value="Unassembled WGS sequence"/>
</dbReference>
<evidence type="ECO:0000313" key="2">
    <source>
        <dbReference type="EMBL" id="PWU24235.1"/>
    </source>
</evidence>
<dbReference type="AlphaFoldDB" id="A0A317JR29"/>
<accession>A0A317JR29</accession>
<name>A0A317JR29_9BACT</name>
<keyword evidence="1" id="KW-0812">Transmembrane</keyword>
<comment type="caution">
    <text evidence="2">The sequence shown here is derived from an EMBL/GenBank/DDBJ whole genome shotgun (WGS) entry which is preliminary data.</text>
</comment>
<protein>
    <submittedName>
        <fullName evidence="2">Uncharacterized protein</fullName>
    </submittedName>
</protein>
<reference evidence="2 3" key="1">
    <citation type="submission" date="2018-02" db="EMBL/GenBank/DDBJ databases">
        <title>Genomic Reconstructions from Amazon Rainforest and Pasture Soil Reveal Novel Insights into the Physiology of Candidate Phyla in Tropical Sites.</title>
        <authorList>
            <person name="Kroeger M.E."/>
            <person name="Delmont T."/>
            <person name="Eren A.M."/>
            <person name="Guo J."/>
            <person name="Meyer K.M."/>
            <person name="Khan K."/>
            <person name="Rodrigues J.L.M."/>
            <person name="Bohannan B.J.M."/>
            <person name="Tringe S."/>
            <person name="Borges C.D."/>
            <person name="Tiedje J."/>
            <person name="Tsai S.M."/>
            <person name="Nusslein K."/>
        </authorList>
    </citation>
    <scope>NUCLEOTIDE SEQUENCE [LARGE SCALE GENOMIC DNA]</scope>
    <source>
        <strain evidence="2">Amazon FNV 2010 28 9</strain>
    </source>
</reference>
<gene>
    <name evidence="2" type="ORF">C5B42_00235</name>
</gene>
<keyword evidence="1" id="KW-1133">Transmembrane helix</keyword>
<evidence type="ECO:0000313" key="3">
    <source>
        <dbReference type="Proteomes" id="UP000246104"/>
    </source>
</evidence>
<keyword evidence="1" id="KW-0472">Membrane</keyword>
<organism evidence="2 3">
    <name type="scientific">Candidatus Cerribacteria bacterium 'Amazon FNV 2010 28 9'</name>
    <dbReference type="NCBI Taxonomy" id="2081795"/>
    <lineage>
        <taxon>Bacteria</taxon>
        <taxon>Candidatus Cerribacteria</taxon>
    </lineage>
</organism>
<dbReference type="EMBL" id="PSRQ01000006">
    <property type="protein sequence ID" value="PWU24235.1"/>
    <property type="molecule type" value="Genomic_DNA"/>
</dbReference>